<protein>
    <submittedName>
        <fullName evidence="1">Uncharacterized protein</fullName>
    </submittedName>
</protein>
<gene>
    <name evidence="1" type="ORF">C7B77_19920</name>
</gene>
<dbReference type="EMBL" id="PVWO01000310">
    <property type="protein sequence ID" value="PSB53008.1"/>
    <property type="molecule type" value="Genomic_DNA"/>
</dbReference>
<proteinExistence type="predicted"/>
<reference evidence="1 2" key="1">
    <citation type="submission" date="2018-03" db="EMBL/GenBank/DDBJ databases">
        <title>The ancient ancestry and fast evolution of plastids.</title>
        <authorList>
            <person name="Moore K.R."/>
            <person name="Magnabosco C."/>
            <person name="Momper L."/>
            <person name="Gold D.A."/>
            <person name="Bosak T."/>
            <person name="Fournier G.P."/>
        </authorList>
    </citation>
    <scope>NUCLEOTIDE SEQUENCE [LARGE SCALE GENOMIC DNA]</scope>
    <source>
        <strain evidence="1 2">CCALA 037</strain>
    </source>
</reference>
<accession>A0A2T1G6Y4</accession>
<feature type="non-terminal residue" evidence="1">
    <location>
        <position position="62"/>
    </location>
</feature>
<name>A0A2T1G6Y4_9CYAN</name>
<sequence length="62" mass="6624">MAFSALIRTLERSQLSAELLSKLQQQGMLHLSGLPRLPKGLVASALAQGSQQHLVVVTATVE</sequence>
<dbReference type="Proteomes" id="UP000238937">
    <property type="component" value="Unassembled WGS sequence"/>
</dbReference>
<dbReference type="AlphaFoldDB" id="A0A2T1G6Y4"/>
<dbReference type="RefSeq" id="WP_146138415.1">
    <property type="nucleotide sequence ID" value="NZ_PVWO01000310.1"/>
</dbReference>
<keyword evidence="2" id="KW-1185">Reference proteome</keyword>
<organism evidence="1 2">
    <name type="scientific">Chamaesiphon polymorphus CCALA 037</name>
    <dbReference type="NCBI Taxonomy" id="2107692"/>
    <lineage>
        <taxon>Bacteria</taxon>
        <taxon>Bacillati</taxon>
        <taxon>Cyanobacteriota</taxon>
        <taxon>Cyanophyceae</taxon>
        <taxon>Gomontiellales</taxon>
        <taxon>Chamaesiphonaceae</taxon>
        <taxon>Chamaesiphon</taxon>
    </lineage>
</organism>
<evidence type="ECO:0000313" key="2">
    <source>
        <dbReference type="Proteomes" id="UP000238937"/>
    </source>
</evidence>
<comment type="caution">
    <text evidence="1">The sequence shown here is derived from an EMBL/GenBank/DDBJ whole genome shotgun (WGS) entry which is preliminary data.</text>
</comment>
<evidence type="ECO:0000313" key="1">
    <source>
        <dbReference type="EMBL" id="PSB53008.1"/>
    </source>
</evidence>